<name>A0A015NKH1_RHIIW</name>
<reference evidence="1 2" key="1">
    <citation type="submission" date="2014-02" db="EMBL/GenBank/DDBJ databases">
        <title>Single nucleus genome sequencing reveals high similarity among nuclei of an endomycorrhizal fungus.</title>
        <authorList>
            <person name="Lin K."/>
            <person name="Geurts R."/>
            <person name="Zhang Z."/>
            <person name="Limpens E."/>
            <person name="Saunders D.G."/>
            <person name="Mu D."/>
            <person name="Pang E."/>
            <person name="Cao H."/>
            <person name="Cha H."/>
            <person name="Lin T."/>
            <person name="Zhou Q."/>
            <person name="Shang Y."/>
            <person name="Li Y."/>
            <person name="Ivanov S."/>
            <person name="Sharma T."/>
            <person name="Velzen R.V."/>
            <person name="Ruijter N.D."/>
            <person name="Aanen D.K."/>
            <person name="Win J."/>
            <person name="Kamoun S."/>
            <person name="Bisseling T."/>
            <person name="Huang S."/>
        </authorList>
    </citation>
    <scope>NUCLEOTIDE SEQUENCE [LARGE SCALE GENOMIC DNA]</scope>
    <source>
        <strain evidence="2">DAOM197198w</strain>
    </source>
</reference>
<comment type="caution">
    <text evidence="1">The sequence shown here is derived from an EMBL/GenBank/DDBJ whole genome shotgun (WGS) entry which is preliminary data.</text>
</comment>
<dbReference type="EMBL" id="JEMT01000453">
    <property type="protein sequence ID" value="EXX79933.1"/>
    <property type="molecule type" value="Genomic_DNA"/>
</dbReference>
<gene>
    <name evidence="1" type="ORF">RirG_000860</name>
</gene>
<keyword evidence="2" id="KW-1185">Reference proteome</keyword>
<protein>
    <submittedName>
        <fullName evidence="1">Uncharacterized protein</fullName>
    </submittedName>
</protein>
<proteinExistence type="predicted"/>
<dbReference type="AlphaFoldDB" id="A0A015NKH1"/>
<dbReference type="Proteomes" id="UP000022910">
    <property type="component" value="Unassembled WGS sequence"/>
</dbReference>
<evidence type="ECO:0000313" key="2">
    <source>
        <dbReference type="Proteomes" id="UP000022910"/>
    </source>
</evidence>
<evidence type="ECO:0000313" key="1">
    <source>
        <dbReference type="EMBL" id="EXX79933.1"/>
    </source>
</evidence>
<accession>A0A015NKH1</accession>
<dbReference type="HOGENOM" id="CLU_2795273_0_0_1"/>
<sequence length="68" mass="7593">MTLKLNSDLMDTILTILDITSSTTLDTILVIDGHSLILIVHNGRRIMGFGILVSHIPEGMRINREIYS</sequence>
<organism evidence="1 2">
    <name type="scientific">Rhizophagus irregularis (strain DAOM 197198w)</name>
    <name type="common">Glomus intraradices</name>
    <dbReference type="NCBI Taxonomy" id="1432141"/>
    <lineage>
        <taxon>Eukaryota</taxon>
        <taxon>Fungi</taxon>
        <taxon>Fungi incertae sedis</taxon>
        <taxon>Mucoromycota</taxon>
        <taxon>Glomeromycotina</taxon>
        <taxon>Glomeromycetes</taxon>
        <taxon>Glomerales</taxon>
        <taxon>Glomeraceae</taxon>
        <taxon>Rhizophagus</taxon>
    </lineage>
</organism>